<dbReference type="Gene3D" id="3.30.110.150">
    <property type="entry name" value="SepF-like protein"/>
    <property type="match status" value="1"/>
</dbReference>
<dbReference type="InterPro" id="IPR038594">
    <property type="entry name" value="SepF-like_sf"/>
</dbReference>
<gene>
    <name evidence="5" type="primary">sepF</name>
    <name evidence="6" type="ORF">C7959_1409</name>
</gene>
<comment type="subcellular location">
    <subcellularLocation>
        <location evidence="5">Cytoplasm</location>
    </subcellularLocation>
    <text evidence="5">Localizes to the division site, in a FtsZ-dependent manner.</text>
</comment>
<keyword evidence="7" id="KW-1185">Reference proteome</keyword>
<dbReference type="GO" id="GO:0005737">
    <property type="term" value="C:cytoplasm"/>
    <property type="evidence" value="ECO:0007669"/>
    <property type="project" value="UniProtKB-SubCell"/>
</dbReference>
<dbReference type="STRING" id="926561.GCA_000379025_00062"/>
<keyword evidence="1 5" id="KW-0132">Cell division</keyword>
<dbReference type="HAMAP" id="MF_01197">
    <property type="entry name" value="SepF"/>
    <property type="match status" value="1"/>
</dbReference>
<dbReference type="Pfam" id="PF04472">
    <property type="entry name" value="SepF"/>
    <property type="match status" value="1"/>
</dbReference>
<dbReference type="PANTHER" id="PTHR35798">
    <property type="entry name" value="CELL DIVISION PROTEIN SEPF"/>
    <property type="match status" value="1"/>
</dbReference>
<evidence type="ECO:0000256" key="5">
    <source>
        <dbReference type="HAMAP-Rule" id="MF_01197"/>
    </source>
</evidence>
<keyword evidence="3 5" id="KW-0131">Cell cycle</keyword>
<comment type="similarity">
    <text evidence="5">Belongs to the SepF family.</text>
</comment>
<organism evidence="6 7">
    <name type="scientific">Orenia marismortui</name>
    <dbReference type="NCBI Taxonomy" id="46469"/>
    <lineage>
        <taxon>Bacteria</taxon>
        <taxon>Bacillati</taxon>
        <taxon>Bacillota</taxon>
        <taxon>Clostridia</taxon>
        <taxon>Halanaerobiales</taxon>
        <taxon>Halobacteroidaceae</taxon>
        <taxon>Orenia</taxon>
    </lineage>
</organism>
<dbReference type="GO" id="GO:0000917">
    <property type="term" value="P:division septum assembly"/>
    <property type="evidence" value="ECO:0007669"/>
    <property type="project" value="UniProtKB-KW"/>
</dbReference>
<dbReference type="GO" id="GO:0043093">
    <property type="term" value="P:FtsZ-dependent cytokinesis"/>
    <property type="evidence" value="ECO:0007669"/>
    <property type="project" value="UniProtKB-UniRule"/>
</dbReference>
<accession>A0A4R8GW74</accession>
<dbReference type="EMBL" id="SOEG01000040">
    <property type="protein sequence ID" value="TDX46473.1"/>
    <property type="molecule type" value="Genomic_DNA"/>
</dbReference>
<comment type="caution">
    <text evidence="6">The sequence shown here is derived from an EMBL/GenBank/DDBJ whole genome shotgun (WGS) entry which is preliminary data.</text>
</comment>
<evidence type="ECO:0000256" key="3">
    <source>
        <dbReference type="ARBA" id="ARBA00023306"/>
    </source>
</evidence>
<keyword evidence="5" id="KW-0963">Cytoplasm</keyword>
<dbReference type="Proteomes" id="UP000295832">
    <property type="component" value="Unassembled WGS sequence"/>
</dbReference>
<comment type="function">
    <text evidence="4 5">Cell division protein that is part of the divisome complex and is recruited early to the Z-ring. Probably stimulates Z-ring formation, perhaps through the cross-linking of FtsZ protofilaments. Its function overlaps with FtsA.</text>
</comment>
<comment type="subunit">
    <text evidence="5">Homodimer. Interacts with FtsZ.</text>
</comment>
<name>A0A4R8GW74_9FIRM</name>
<evidence type="ECO:0000256" key="4">
    <source>
        <dbReference type="ARBA" id="ARBA00044936"/>
    </source>
</evidence>
<dbReference type="PANTHER" id="PTHR35798:SF1">
    <property type="entry name" value="CELL DIVISION PROTEIN SEPF"/>
    <property type="match status" value="1"/>
</dbReference>
<proteinExistence type="inferred from homology"/>
<dbReference type="InterPro" id="IPR023052">
    <property type="entry name" value="Cell_div_SepF"/>
</dbReference>
<evidence type="ECO:0000313" key="6">
    <source>
        <dbReference type="EMBL" id="TDX46473.1"/>
    </source>
</evidence>
<protein>
    <recommendedName>
        <fullName evidence="5">Cell division protein SepF</fullName>
    </recommendedName>
</protein>
<keyword evidence="2 5" id="KW-0717">Septation</keyword>
<reference evidence="6 7" key="1">
    <citation type="submission" date="2019-03" db="EMBL/GenBank/DDBJ databases">
        <title>Subsurface microbial communities from deep shales in Ohio and West Virginia, USA.</title>
        <authorList>
            <person name="Wrighton K."/>
        </authorList>
    </citation>
    <scope>NUCLEOTIDE SEQUENCE [LARGE SCALE GENOMIC DNA]</scope>
    <source>
        <strain evidence="6 7">MSL 6dP</strain>
    </source>
</reference>
<dbReference type="AlphaFoldDB" id="A0A4R8GW74"/>
<evidence type="ECO:0000313" key="7">
    <source>
        <dbReference type="Proteomes" id="UP000295832"/>
    </source>
</evidence>
<evidence type="ECO:0000256" key="1">
    <source>
        <dbReference type="ARBA" id="ARBA00022618"/>
    </source>
</evidence>
<sequence>MMEFIDTLLNKIDQFFSLSLQEVERENNSYQQDDIERNLDFNSIVSDSEKNMTIIKPSSFEDTQQIADELKNKQSVLLNLSDVEHQLATRIIDFISGVIYALDGNVEKVSEGIFLFAPETVEINYQADNNGLSKEEKESLYAK</sequence>
<evidence type="ECO:0000256" key="2">
    <source>
        <dbReference type="ARBA" id="ARBA00023210"/>
    </source>
</evidence>
<dbReference type="InterPro" id="IPR007561">
    <property type="entry name" value="Cell_div_SepF/SepF-rel"/>
</dbReference>